<gene>
    <name evidence="7" type="ORF">IMCC3135_14490</name>
</gene>
<evidence type="ECO:0000256" key="2">
    <source>
        <dbReference type="ARBA" id="ARBA00022737"/>
    </source>
</evidence>
<dbReference type="AlphaFoldDB" id="A0A2Z2NP13"/>
<feature type="compositionally biased region" description="Low complexity" evidence="5">
    <location>
        <begin position="657"/>
        <end position="668"/>
    </location>
</feature>
<dbReference type="InterPro" id="IPR013519">
    <property type="entry name" value="Int_alpha_beta-p"/>
</dbReference>
<dbReference type="InterPro" id="IPR013517">
    <property type="entry name" value="FG-GAP"/>
</dbReference>
<keyword evidence="6" id="KW-0472">Membrane</keyword>
<dbReference type="PANTHER" id="PTHR23221">
    <property type="entry name" value="GLYCOSYLPHOSPHATIDYLINOSITOL PHOSPHOLIPASE D"/>
    <property type="match status" value="1"/>
</dbReference>
<keyword evidence="3" id="KW-0378">Hydrolase</keyword>
<keyword evidence="4" id="KW-0325">Glycoprotein</keyword>
<evidence type="ECO:0000256" key="6">
    <source>
        <dbReference type="SAM" id="Phobius"/>
    </source>
</evidence>
<protein>
    <recommendedName>
        <fullName evidence="9">FG-GAP repeat protein</fullName>
    </recommendedName>
</protein>
<dbReference type="OrthoDB" id="5950491at2"/>
<name>A0A2Z2NP13_9GAMM</name>
<organism evidence="7 8">
    <name type="scientific">Granulosicoccus antarcticus IMCC3135</name>
    <dbReference type="NCBI Taxonomy" id="1192854"/>
    <lineage>
        <taxon>Bacteria</taxon>
        <taxon>Pseudomonadati</taxon>
        <taxon>Pseudomonadota</taxon>
        <taxon>Gammaproteobacteria</taxon>
        <taxon>Chromatiales</taxon>
        <taxon>Granulosicoccaceae</taxon>
        <taxon>Granulosicoccus</taxon>
    </lineage>
</organism>
<feature type="compositionally biased region" description="Low complexity" evidence="5">
    <location>
        <begin position="623"/>
        <end position="632"/>
    </location>
</feature>
<feature type="compositionally biased region" description="Acidic residues" evidence="5">
    <location>
        <begin position="669"/>
        <end position="686"/>
    </location>
</feature>
<dbReference type="Proteomes" id="UP000250079">
    <property type="component" value="Chromosome"/>
</dbReference>
<feature type="region of interest" description="Disordered" evidence="5">
    <location>
        <begin position="604"/>
        <end position="711"/>
    </location>
</feature>
<keyword evidence="8" id="KW-1185">Reference proteome</keyword>
<evidence type="ECO:0000256" key="3">
    <source>
        <dbReference type="ARBA" id="ARBA00022801"/>
    </source>
</evidence>
<feature type="compositionally biased region" description="Pro residues" evidence="5">
    <location>
        <begin position="613"/>
        <end position="622"/>
    </location>
</feature>
<dbReference type="EMBL" id="CP018632">
    <property type="protein sequence ID" value="ASJ72983.1"/>
    <property type="molecule type" value="Genomic_DNA"/>
</dbReference>
<feature type="compositionally biased region" description="Low complexity" evidence="5">
    <location>
        <begin position="690"/>
        <end position="706"/>
    </location>
</feature>
<sequence>MDLKNACIQQLEACDTACLHTLFLVDQSAFQTGSPQQELSERYNLGFSGNESNRCAPKRALRFCEENSAMHLQPIIKALGLTTLLAASGTALAQSYDPIIENFRLGQDDQLTIDRGGPVDQAGDINGDNLQDLLVGAGVGGIRVIFGPTKGNNGVLNGQQLDGNSGFVILNDTENDSVFAGIGDINGDGLDDIAAGSITGTHIVYGSDADFERTLDVSELDGSNGFQFASGTTDLKRAGDVNGDGIADFIIGNANASPNGLSGAGVSYVIFGRSTAFPASLSPAELTGNNGFAVIGISAEDRTGRFVAGAGDFNNDGFDDILIGAPYKTTNGKAEAGAAYLVLGGSSFPAALSLADLDGDNGLVFNGSNIQDVAGASVGAIGDLNHDGIDDIGIGAPSKGPFGVPSDYPGEVYVLFGGNFDGIETVVEDDLNGLNGLVLRGIRGGVIPIEEEQTIWGDMAGADLDAAGDINGDGIDDLMIGAPHTVITPQRKGVGQAYFVFGSTSAFPARLQLSDLDGSNGFRINGTGTVDYYAVSVAGAGDFNADGRDDVMMGASGQGETYVFYGRDTGSVRLAAAPSAAAGSESTSFPAALLSLGTDAAPLAFNERRDPTGPNPLPPGTPTDPTDPLTPGYTAPYPLNTAPVARPGDDETGGSDGSTDGSTDSGTSDGEETSGEGGTDGDDDTGGDTGTQDAGSTDNGTDSVVTTGGGGAALWLPVLLGLFLRKRISARR</sequence>
<dbReference type="Pfam" id="PF01839">
    <property type="entry name" value="FG-GAP"/>
    <property type="match status" value="3"/>
</dbReference>
<dbReference type="SUPFAM" id="SSF69318">
    <property type="entry name" value="Integrin alpha N-terminal domain"/>
    <property type="match status" value="1"/>
</dbReference>
<dbReference type="InterPro" id="IPR028994">
    <property type="entry name" value="Integrin_alpha_N"/>
</dbReference>
<evidence type="ECO:0008006" key="9">
    <source>
        <dbReference type="Google" id="ProtNLM"/>
    </source>
</evidence>
<dbReference type="SMART" id="SM00191">
    <property type="entry name" value="Int_alpha"/>
    <property type="match status" value="7"/>
</dbReference>
<dbReference type="KEGG" id="gai:IMCC3135_14490"/>
<evidence type="ECO:0000256" key="1">
    <source>
        <dbReference type="ARBA" id="ARBA00022729"/>
    </source>
</evidence>
<keyword evidence="1" id="KW-0732">Signal</keyword>
<dbReference type="GO" id="GO:0016787">
    <property type="term" value="F:hydrolase activity"/>
    <property type="evidence" value="ECO:0007669"/>
    <property type="project" value="UniProtKB-KW"/>
</dbReference>
<feature type="transmembrane region" description="Helical" evidence="6">
    <location>
        <begin position="704"/>
        <end position="724"/>
    </location>
</feature>
<evidence type="ECO:0000313" key="8">
    <source>
        <dbReference type="Proteomes" id="UP000250079"/>
    </source>
</evidence>
<keyword evidence="2" id="KW-0677">Repeat</keyword>
<reference evidence="7 8" key="1">
    <citation type="submission" date="2016-12" db="EMBL/GenBank/DDBJ databases">
        <authorList>
            <person name="Song W.-J."/>
            <person name="Kurnit D.M."/>
        </authorList>
    </citation>
    <scope>NUCLEOTIDE SEQUENCE [LARGE SCALE GENOMIC DNA]</scope>
    <source>
        <strain evidence="7 8">IMCC3135</strain>
    </source>
</reference>
<evidence type="ECO:0000313" key="7">
    <source>
        <dbReference type="EMBL" id="ASJ72983.1"/>
    </source>
</evidence>
<accession>A0A2Z2NP13</accession>
<keyword evidence="6" id="KW-0812">Transmembrane</keyword>
<evidence type="ECO:0000256" key="5">
    <source>
        <dbReference type="SAM" id="MobiDB-lite"/>
    </source>
</evidence>
<dbReference type="Gene3D" id="2.130.10.130">
    <property type="entry name" value="Integrin alpha, N-terminal"/>
    <property type="match status" value="3"/>
</dbReference>
<proteinExistence type="predicted"/>
<evidence type="ECO:0000256" key="4">
    <source>
        <dbReference type="ARBA" id="ARBA00023180"/>
    </source>
</evidence>
<dbReference type="PANTHER" id="PTHR23221:SF7">
    <property type="entry name" value="PHOSPHATIDYLINOSITOL-GLYCAN-SPECIFIC PHOSPHOLIPASE D"/>
    <property type="match status" value="1"/>
</dbReference>
<dbReference type="PROSITE" id="PS51470">
    <property type="entry name" value="FG_GAP"/>
    <property type="match status" value="1"/>
</dbReference>
<keyword evidence="6" id="KW-1133">Transmembrane helix</keyword>